<feature type="domain" description="Cupin type-2" evidence="1">
    <location>
        <begin position="48"/>
        <end position="116"/>
    </location>
</feature>
<reference evidence="3" key="1">
    <citation type="submission" date="2012-09" db="EMBL/GenBank/DDBJ databases">
        <authorList>
            <person name="Weinstock G."/>
            <person name="Sodergren E."/>
            <person name="Clifton S."/>
            <person name="Fulton L."/>
            <person name="Fulton B."/>
            <person name="Courtney L."/>
            <person name="Fronick C."/>
            <person name="Harrison M."/>
            <person name="Strong C."/>
            <person name="Farmer C."/>
            <person name="Delehaunty K."/>
            <person name="Markovic C."/>
            <person name="Hall O."/>
            <person name="Minx P."/>
            <person name="Tomlinson C."/>
            <person name="Mitreva M."/>
            <person name="Nelson J."/>
            <person name="Hou S."/>
            <person name="Wollam A."/>
            <person name="Pepin K.H."/>
            <person name="Johnson M."/>
            <person name="Bhonagiri V."/>
            <person name="Nash W.E."/>
            <person name="Suruliraj S."/>
            <person name="Warren W."/>
            <person name="Chinwalla A."/>
            <person name="Mardis E.R."/>
            <person name="Wilson R.K."/>
        </authorList>
    </citation>
    <scope>NUCLEOTIDE SEQUENCE [LARGE SCALE GENOMIC DNA]</scope>
    <source>
        <strain evidence="3">OS1</strain>
    </source>
</reference>
<dbReference type="eggNOG" id="COG1917">
    <property type="taxonomic scope" value="Bacteria"/>
</dbReference>
<proteinExistence type="predicted"/>
<dbReference type="Proteomes" id="UP000005273">
    <property type="component" value="Unassembled WGS sequence"/>
</dbReference>
<dbReference type="Pfam" id="PF07883">
    <property type="entry name" value="Cupin_2"/>
    <property type="match status" value="1"/>
</dbReference>
<gene>
    <name evidence="2" type="ORF">HMPREF1705_03477</name>
</gene>
<dbReference type="PANTHER" id="PTHR37694:SF1">
    <property type="entry name" value="SLR8022 PROTEIN"/>
    <property type="match status" value="1"/>
</dbReference>
<dbReference type="SUPFAM" id="SSF51182">
    <property type="entry name" value="RmlC-like cupins"/>
    <property type="match status" value="1"/>
</dbReference>
<accession>A0A0T5XCY0</accession>
<comment type="caution">
    <text evidence="2">The sequence shown here is derived from an EMBL/GenBank/DDBJ whole genome shotgun (WGS) entry which is preliminary data.</text>
</comment>
<dbReference type="EMBL" id="ACJX03000001">
    <property type="protein sequence ID" value="KRT36208.1"/>
    <property type="molecule type" value="Genomic_DNA"/>
</dbReference>
<dbReference type="Gene3D" id="2.60.120.10">
    <property type="entry name" value="Jelly Rolls"/>
    <property type="match status" value="1"/>
</dbReference>
<protein>
    <submittedName>
        <fullName evidence="2">Cupin domain protein</fullName>
    </submittedName>
</protein>
<dbReference type="AlphaFoldDB" id="A0A0T5XCY0"/>
<dbReference type="OrthoDB" id="9791297at2"/>
<dbReference type="InterPro" id="IPR014710">
    <property type="entry name" value="RmlC-like_jellyroll"/>
</dbReference>
<organism evidence="2 3">
    <name type="scientific">Acetomicrobium hydrogeniformans ATCC BAA-1850</name>
    <dbReference type="NCBI Taxonomy" id="592015"/>
    <lineage>
        <taxon>Bacteria</taxon>
        <taxon>Thermotogati</taxon>
        <taxon>Synergistota</taxon>
        <taxon>Synergistia</taxon>
        <taxon>Synergistales</taxon>
        <taxon>Acetomicrobiaceae</taxon>
        <taxon>Acetomicrobium</taxon>
    </lineage>
</organism>
<evidence type="ECO:0000313" key="2">
    <source>
        <dbReference type="EMBL" id="KRT36208.1"/>
    </source>
</evidence>
<dbReference type="STRING" id="592015.HMPREF1705_03477"/>
<dbReference type="InterPro" id="IPR011051">
    <property type="entry name" value="RmlC_Cupin_sf"/>
</dbReference>
<name>A0A0T5XCY0_9BACT</name>
<keyword evidence="3" id="KW-1185">Reference proteome</keyword>
<evidence type="ECO:0000259" key="1">
    <source>
        <dbReference type="Pfam" id="PF07883"/>
    </source>
</evidence>
<dbReference type="RefSeq" id="WP_009201098.1">
    <property type="nucleotide sequence ID" value="NZ_ACJX03000001.1"/>
</dbReference>
<evidence type="ECO:0000313" key="3">
    <source>
        <dbReference type="Proteomes" id="UP000005273"/>
    </source>
</evidence>
<sequence length="137" mass="15893">MTNKDLEQPLAGKLEDLPELKAFSLGEGVVKRIVFGPERFFDDYVVRFFTLPPNRMISEHQHEWPHYLITLEGHGQVIIEGVTWDLPEKSWAFVPPDVSHSYGNASDKPFRFLCIVPWFGDPDGKRARARLERTKRE</sequence>
<dbReference type="PANTHER" id="PTHR37694">
    <property type="entry name" value="SLR8022 PROTEIN"/>
    <property type="match status" value="1"/>
</dbReference>
<dbReference type="InterPro" id="IPR013096">
    <property type="entry name" value="Cupin_2"/>
</dbReference>